<protein>
    <submittedName>
        <fullName evidence="1">Uncharacterized protein</fullName>
    </submittedName>
</protein>
<sequence>MSSTQMQRGNLPCPSPHVAIRSDDVEHGLGYFTMLLKVFYSIVILIKETAVAFLRKHNLLDTVQQADPYHKSGSVMEEKRKRNRGGEFKPVHYIVQRGVSNYVHGLFVIFSII</sequence>
<reference evidence="1 2" key="1">
    <citation type="submission" date="2019-05" db="EMBL/GenBank/DDBJ databases">
        <title>Another draft genome of Portunus trituberculatus and its Hox gene families provides insights of decapod evolution.</title>
        <authorList>
            <person name="Jeong J.-H."/>
            <person name="Song I."/>
            <person name="Kim S."/>
            <person name="Choi T."/>
            <person name="Kim D."/>
            <person name="Ryu S."/>
            <person name="Kim W."/>
        </authorList>
    </citation>
    <scope>NUCLEOTIDE SEQUENCE [LARGE SCALE GENOMIC DNA]</scope>
    <source>
        <tissue evidence="1">Muscle</tissue>
    </source>
</reference>
<dbReference type="AlphaFoldDB" id="A0A5B7HK24"/>
<gene>
    <name evidence="1" type="ORF">E2C01_067543</name>
</gene>
<organism evidence="1 2">
    <name type="scientific">Portunus trituberculatus</name>
    <name type="common">Swimming crab</name>
    <name type="synonym">Neptunus trituberculatus</name>
    <dbReference type="NCBI Taxonomy" id="210409"/>
    <lineage>
        <taxon>Eukaryota</taxon>
        <taxon>Metazoa</taxon>
        <taxon>Ecdysozoa</taxon>
        <taxon>Arthropoda</taxon>
        <taxon>Crustacea</taxon>
        <taxon>Multicrustacea</taxon>
        <taxon>Malacostraca</taxon>
        <taxon>Eumalacostraca</taxon>
        <taxon>Eucarida</taxon>
        <taxon>Decapoda</taxon>
        <taxon>Pleocyemata</taxon>
        <taxon>Brachyura</taxon>
        <taxon>Eubrachyura</taxon>
        <taxon>Portunoidea</taxon>
        <taxon>Portunidae</taxon>
        <taxon>Portuninae</taxon>
        <taxon>Portunus</taxon>
    </lineage>
</organism>
<keyword evidence="2" id="KW-1185">Reference proteome</keyword>
<evidence type="ECO:0000313" key="1">
    <source>
        <dbReference type="EMBL" id="MPC73221.1"/>
    </source>
</evidence>
<accession>A0A5B7HK24</accession>
<dbReference type="Proteomes" id="UP000324222">
    <property type="component" value="Unassembled WGS sequence"/>
</dbReference>
<proteinExistence type="predicted"/>
<name>A0A5B7HK24_PORTR</name>
<dbReference type="EMBL" id="VSRR010036350">
    <property type="protein sequence ID" value="MPC73221.1"/>
    <property type="molecule type" value="Genomic_DNA"/>
</dbReference>
<comment type="caution">
    <text evidence="1">The sequence shown here is derived from an EMBL/GenBank/DDBJ whole genome shotgun (WGS) entry which is preliminary data.</text>
</comment>
<evidence type="ECO:0000313" key="2">
    <source>
        <dbReference type="Proteomes" id="UP000324222"/>
    </source>
</evidence>